<feature type="domain" description="Cysteine-rich" evidence="2">
    <location>
        <begin position="132"/>
        <end position="216"/>
    </location>
</feature>
<evidence type="ECO:0000313" key="4">
    <source>
        <dbReference type="Proteomes" id="UP000194154"/>
    </source>
</evidence>
<dbReference type="Proteomes" id="UP000194154">
    <property type="component" value="Chromosome"/>
</dbReference>
<dbReference type="PANTHER" id="PTHR30296">
    <property type="entry name" value="UNCHARACTERIZED PROTEIN YKGE"/>
    <property type="match status" value="1"/>
</dbReference>
<dbReference type="InterPro" id="IPR022822">
    <property type="entry name" value="LutA"/>
</dbReference>
<dbReference type="STRING" id="1855823.MCCS_02920"/>
<evidence type="ECO:0000259" key="2">
    <source>
        <dbReference type="Pfam" id="PF02754"/>
    </source>
</evidence>
<protein>
    <recommendedName>
        <fullName evidence="1">Lactate utilization protein A</fullName>
    </recommendedName>
</protein>
<reference evidence="3 4" key="1">
    <citation type="journal article" date="2017" name="Int. J. Syst. Evol. Microbiol.">
        <title>Macrococcus canis sp. nov., a skin bacterium associated with infections in dogs.</title>
        <authorList>
            <person name="Gobeli Brawand S."/>
            <person name="Cotting K."/>
            <person name="Gomez-Sanz E."/>
            <person name="Collaud A."/>
            <person name="Thomann A."/>
            <person name="Brodard I."/>
            <person name="Rodriguez-Campos S."/>
            <person name="Strauss C."/>
            <person name="Perreten V."/>
        </authorList>
    </citation>
    <scope>NUCLEOTIDE SEQUENCE [LARGE SCALE GENOMIC DNA]</scope>
    <source>
        <strain evidence="3 4">KM45013</strain>
    </source>
</reference>
<dbReference type="GO" id="GO:0006089">
    <property type="term" value="P:lactate metabolic process"/>
    <property type="evidence" value="ECO:0007669"/>
    <property type="project" value="UniProtKB-UniRule"/>
</dbReference>
<sequence>MKVSLFSTCLVDVFEKRVGIATVELLEKLGCEVDFPAAQVCCGQPAYNSGYHEETKKAAKNMIKAFEHSEVVVAPSGSCVTMFKHYPDLFKDDLKWQKRAQELADKTYEVTQFIVEVLGITNVGAKLDGVATIHPSCHMTRLLGNVTAPAKLLNEVEGLEVVELPKYYNCCGFGGTFAVKMSDVSGEMVDEKVDCIVESGADYLVGGDCSCLMNIDGRLRRRGVDVKAVHIIEILNNQVEAVTAR</sequence>
<feature type="domain" description="Cysteine-rich" evidence="2">
    <location>
        <begin position="3"/>
        <end position="84"/>
    </location>
</feature>
<dbReference type="KEGG" id="mcak:MCCS_02920"/>
<proteinExistence type="inferred from homology"/>
<comment type="similarity">
    <text evidence="1">Belongs to the LutA/YkgE family.</text>
</comment>
<dbReference type="HAMAP" id="MF_02105">
    <property type="entry name" value="LutA"/>
    <property type="match status" value="1"/>
</dbReference>
<comment type="function">
    <text evidence="1">Is involved in L-lactate degradation and allows cells to grow with lactate as the sole carbon source.</text>
</comment>
<dbReference type="OrthoDB" id="9770306at2"/>
<dbReference type="GO" id="GO:0005829">
    <property type="term" value="C:cytosol"/>
    <property type="evidence" value="ECO:0007669"/>
    <property type="project" value="TreeGrafter"/>
</dbReference>
<dbReference type="GO" id="GO:0016491">
    <property type="term" value="F:oxidoreductase activity"/>
    <property type="evidence" value="ECO:0007669"/>
    <property type="project" value="UniProtKB-ARBA"/>
</dbReference>
<organism evidence="3 4">
    <name type="scientific">Macrococcoides canis</name>
    <dbReference type="NCBI Taxonomy" id="1855823"/>
    <lineage>
        <taxon>Bacteria</taxon>
        <taxon>Bacillati</taxon>
        <taxon>Bacillota</taxon>
        <taxon>Bacilli</taxon>
        <taxon>Bacillales</taxon>
        <taxon>Staphylococcaceae</taxon>
        <taxon>Macrococcoides</taxon>
    </lineage>
</organism>
<dbReference type="PANTHER" id="PTHR30296:SF0">
    <property type="entry name" value="LACTATE UTILIZATION PROTEIN A"/>
    <property type="match status" value="1"/>
</dbReference>
<dbReference type="InterPro" id="IPR004017">
    <property type="entry name" value="Cys_rich_dom"/>
</dbReference>
<dbReference type="AlphaFoldDB" id="A0A1W7A8N6"/>
<gene>
    <name evidence="1 3" type="primary">lutA</name>
    <name evidence="3" type="ORF">MCCS_02920</name>
</gene>
<keyword evidence="4" id="KW-1185">Reference proteome</keyword>
<dbReference type="Pfam" id="PF02754">
    <property type="entry name" value="CCG"/>
    <property type="match status" value="2"/>
</dbReference>
<name>A0A1W7A8N6_9STAP</name>
<dbReference type="GeneID" id="35294444"/>
<evidence type="ECO:0000313" key="3">
    <source>
        <dbReference type="EMBL" id="ARQ05961.1"/>
    </source>
</evidence>
<evidence type="ECO:0000256" key="1">
    <source>
        <dbReference type="HAMAP-Rule" id="MF_02105"/>
    </source>
</evidence>
<accession>A0A1W7A8N6</accession>
<dbReference type="RefSeq" id="WP_086041669.1">
    <property type="nucleotide sequence ID" value="NZ_CBCRZA010000003.1"/>
</dbReference>
<dbReference type="EMBL" id="CP021059">
    <property type="protein sequence ID" value="ARQ05961.1"/>
    <property type="molecule type" value="Genomic_DNA"/>
</dbReference>